<keyword evidence="4" id="KW-0808">Transferase</keyword>
<dbReference type="InterPro" id="IPR022642">
    <property type="entry name" value="CheR_C"/>
</dbReference>
<dbReference type="GO" id="GO:0008983">
    <property type="term" value="F:protein-glutamate O-methyltransferase activity"/>
    <property type="evidence" value="ECO:0007669"/>
    <property type="project" value="UniProtKB-EC"/>
</dbReference>
<evidence type="ECO:0000256" key="2">
    <source>
        <dbReference type="ARBA" id="ARBA00012534"/>
    </source>
</evidence>
<proteinExistence type="predicted"/>
<evidence type="ECO:0000313" key="8">
    <source>
        <dbReference type="EMBL" id="MDR9896005.1"/>
    </source>
</evidence>
<dbReference type="InterPro" id="IPR036804">
    <property type="entry name" value="CheR_N_sf"/>
</dbReference>
<feature type="region of interest" description="Disordered" evidence="6">
    <location>
        <begin position="1"/>
        <end position="21"/>
    </location>
</feature>
<feature type="domain" description="CheR-type methyltransferase" evidence="7">
    <location>
        <begin position="23"/>
        <end position="286"/>
    </location>
</feature>
<dbReference type="InterPro" id="IPR029063">
    <property type="entry name" value="SAM-dependent_MTases_sf"/>
</dbReference>
<dbReference type="Gene3D" id="1.10.155.10">
    <property type="entry name" value="Chemotaxis receptor methyltransferase CheR, N-terminal domain"/>
    <property type="match status" value="1"/>
</dbReference>
<evidence type="ECO:0000256" key="6">
    <source>
        <dbReference type="SAM" id="MobiDB-lite"/>
    </source>
</evidence>
<evidence type="ECO:0000259" key="7">
    <source>
        <dbReference type="PROSITE" id="PS50123"/>
    </source>
</evidence>
<dbReference type="PROSITE" id="PS50123">
    <property type="entry name" value="CHER"/>
    <property type="match status" value="1"/>
</dbReference>
<dbReference type="GO" id="GO:0032259">
    <property type="term" value="P:methylation"/>
    <property type="evidence" value="ECO:0007669"/>
    <property type="project" value="UniProtKB-KW"/>
</dbReference>
<keyword evidence="9" id="KW-1185">Reference proteome</keyword>
<dbReference type="InterPro" id="IPR000780">
    <property type="entry name" value="CheR_MeTrfase"/>
</dbReference>
<organism evidence="8 9">
    <name type="scientific">Aetokthonos hydrillicola Thurmond2011</name>
    <dbReference type="NCBI Taxonomy" id="2712845"/>
    <lineage>
        <taxon>Bacteria</taxon>
        <taxon>Bacillati</taxon>
        <taxon>Cyanobacteriota</taxon>
        <taxon>Cyanophyceae</taxon>
        <taxon>Nostocales</taxon>
        <taxon>Hapalosiphonaceae</taxon>
        <taxon>Aetokthonos</taxon>
    </lineage>
</organism>
<sequence length="313" mass="36162">MPAHMQPIQSFLANPAPKTDEPNREFEILLDFLKQNRGWDLTSYKRSSLMRRFQHRMQAINIDSYQSYLKYLKCHLEEDLALKNDVLINVTGFFRDRDAWDYLAAHVIPKILASKQPHESIRVWSVGCAGGQEVYSLLILLAEALGIDTCVKQVICYATDISESALVQARQATYSDLEITGIPPDCLEKYFHQTQKGYVFHPELRRNIIFCRHDLTVNAPISKIDLLVCRNVLIYLNPEIQASILVRFHFALKKTGYLFLGQAETFINRREIFKPINIRQKIYAKGLKLDLDDYLSIIPKSLRKQITSSQPRS</sequence>
<dbReference type="SMART" id="SM00138">
    <property type="entry name" value="MeTrc"/>
    <property type="match status" value="1"/>
</dbReference>
<dbReference type="RefSeq" id="WP_310833906.1">
    <property type="nucleotide sequence ID" value="NZ_JAALHA020000006.1"/>
</dbReference>
<gene>
    <name evidence="8" type="ORF">G7B40_015740</name>
</gene>
<evidence type="ECO:0000256" key="3">
    <source>
        <dbReference type="ARBA" id="ARBA00022603"/>
    </source>
</evidence>
<reference evidence="9" key="1">
    <citation type="journal article" date="2021" name="Science">
        <title>Hunting the eagle killer: A cyanobacterial neurotoxin causes vacuolar myelinopathy.</title>
        <authorList>
            <person name="Breinlinger S."/>
            <person name="Phillips T.J."/>
            <person name="Haram B.N."/>
            <person name="Mares J."/>
            <person name="Martinez Yerena J.A."/>
            <person name="Hrouzek P."/>
            <person name="Sobotka R."/>
            <person name="Henderson W.M."/>
            <person name="Schmieder P."/>
            <person name="Williams S.M."/>
            <person name="Lauderdale J.D."/>
            <person name="Wilde H.D."/>
            <person name="Gerrin W."/>
            <person name="Kust A."/>
            <person name="Washington J.W."/>
            <person name="Wagner C."/>
            <person name="Geier B."/>
            <person name="Liebeke M."/>
            <person name="Enke H."/>
            <person name="Niedermeyer T.H.J."/>
            <person name="Wilde S.B."/>
        </authorList>
    </citation>
    <scope>NUCLEOTIDE SEQUENCE [LARGE SCALE GENOMIC DNA]</scope>
    <source>
        <strain evidence="9">Thurmond2011</strain>
    </source>
</reference>
<dbReference type="PANTHER" id="PTHR24422">
    <property type="entry name" value="CHEMOTAXIS PROTEIN METHYLTRANSFERASE"/>
    <property type="match status" value="1"/>
</dbReference>
<evidence type="ECO:0000313" key="9">
    <source>
        <dbReference type="Proteomes" id="UP000667802"/>
    </source>
</evidence>
<name>A0AAP5I775_9CYAN</name>
<comment type="catalytic activity">
    <reaction evidence="1">
        <text>L-glutamyl-[protein] + S-adenosyl-L-methionine = [protein]-L-glutamate 5-O-methyl ester + S-adenosyl-L-homocysteine</text>
        <dbReference type="Rhea" id="RHEA:24452"/>
        <dbReference type="Rhea" id="RHEA-COMP:10208"/>
        <dbReference type="Rhea" id="RHEA-COMP:10311"/>
        <dbReference type="ChEBI" id="CHEBI:29973"/>
        <dbReference type="ChEBI" id="CHEBI:57856"/>
        <dbReference type="ChEBI" id="CHEBI:59789"/>
        <dbReference type="ChEBI" id="CHEBI:82795"/>
        <dbReference type="EC" id="2.1.1.80"/>
    </reaction>
</comment>
<dbReference type="Pfam" id="PF01739">
    <property type="entry name" value="CheR"/>
    <property type="match status" value="1"/>
</dbReference>
<dbReference type="PANTHER" id="PTHR24422:SF10">
    <property type="entry name" value="CHEMOTAXIS PROTEIN METHYLTRANSFERASE 2"/>
    <property type="match status" value="1"/>
</dbReference>
<dbReference type="PRINTS" id="PR00996">
    <property type="entry name" value="CHERMTFRASE"/>
</dbReference>
<dbReference type="SUPFAM" id="SSF53335">
    <property type="entry name" value="S-adenosyl-L-methionine-dependent methyltransferases"/>
    <property type="match status" value="1"/>
</dbReference>
<dbReference type="Proteomes" id="UP000667802">
    <property type="component" value="Unassembled WGS sequence"/>
</dbReference>
<dbReference type="AlphaFoldDB" id="A0AAP5I775"/>
<dbReference type="EC" id="2.1.1.80" evidence="2"/>
<accession>A0AAP5I775</accession>
<dbReference type="InterPro" id="IPR022641">
    <property type="entry name" value="CheR_N"/>
</dbReference>
<evidence type="ECO:0000256" key="4">
    <source>
        <dbReference type="ARBA" id="ARBA00022679"/>
    </source>
</evidence>
<dbReference type="InterPro" id="IPR050903">
    <property type="entry name" value="Bact_Chemotaxis_MeTrfase"/>
</dbReference>
<protein>
    <recommendedName>
        <fullName evidence="2">protein-glutamate O-methyltransferase</fullName>
        <ecNumber evidence="2">2.1.1.80</ecNumber>
    </recommendedName>
</protein>
<dbReference type="EMBL" id="JAALHA020000006">
    <property type="protein sequence ID" value="MDR9896005.1"/>
    <property type="molecule type" value="Genomic_DNA"/>
</dbReference>
<evidence type="ECO:0000256" key="5">
    <source>
        <dbReference type="ARBA" id="ARBA00022691"/>
    </source>
</evidence>
<evidence type="ECO:0000256" key="1">
    <source>
        <dbReference type="ARBA" id="ARBA00001541"/>
    </source>
</evidence>
<comment type="caution">
    <text evidence="8">The sequence shown here is derived from an EMBL/GenBank/DDBJ whole genome shotgun (WGS) entry which is preliminary data.</text>
</comment>
<dbReference type="Pfam" id="PF03705">
    <property type="entry name" value="CheR_N"/>
    <property type="match status" value="1"/>
</dbReference>
<keyword evidence="5" id="KW-0949">S-adenosyl-L-methionine</keyword>
<keyword evidence="3" id="KW-0489">Methyltransferase</keyword>
<dbReference type="Gene3D" id="3.40.50.150">
    <property type="entry name" value="Vaccinia Virus protein VP39"/>
    <property type="match status" value="1"/>
</dbReference>
<dbReference type="SUPFAM" id="SSF47757">
    <property type="entry name" value="Chemotaxis receptor methyltransferase CheR, N-terminal domain"/>
    <property type="match status" value="1"/>
</dbReference>